<dbReference type="PIRSF" id="PIRSF037226">
    <property type="entry name" value="Amidohydrolase_ACY1L2_prd"/>
    <property type="match status" value="1"/>
</dbReference>
<dbReference type="AlphaFoldDB" id="A0A401Q2L0"/>
<dbReference type="EMBL" id="BFAA01010688">
    <property type="protein sequence ID" value="GCB79590.1"/>
    <property type="molecule type" value="Genomic_DNA"/>
</dbReference>
<dbReference type="InterPro" id="IPR002933">
    <property type="entry name" value="Peptidase_M20"/>
</dbReference>
<evidence type="ECO:0000313" key="5">
    <source>
        <dbReference type="Proteomes" id="UP000288216"/>
    </source>
</evidence>
<dbReference type="FunFam" id="3.30.70.360:FF:000004">
    <property type="entry name" value="Peptidase M20 domain-containing protein 2"/>
    <property type="match status" value="1"/>
</dbReference>
<reference evidence="4 5" key="1">
    <citation type="journal article" date="2018" name="Nat. Ecol. Evol.">
        <title>Shark genomes provide insights into elasmobranch evolution and the origin of vertebrates.</title>
        <authorList>
            <person name="Hara Y"/>
            <person name="Yamaguchi K"/>
            <person name="Onimaru K"/>
            <person name="Kadota M"/>
            <person name="Koyanagi M"/>
            <person name="Keeley SD"/>
            <person name="Tatsumi K"/>
            <person name="Tanaka K"/>
            <person name="Motone F"/>
            <person name="Kageyama Y"/>
            <person name="Nozu R"/>
            <person name="Adachi N"/>
            <person name="Nishimura O"/>
            <person name="Nakagawa R"/>
            <person name="Tanegashima C"/>
            <person name="Kiyatake I"/>
            <person name="Matsumoto R"/>
            <person name="Murakumo K"/>
            <person name="Nishida K"/>
            <person name="Terakita A"/>
            <person name="Kuratani S"/>
            <person name="Sato K"/>
            <person name="Hyodo S Kuraku.S."/>
        </authorList>
    </citation>
    <scope>NUCLEOTIDE SEQUENCE [LARGE SCALE GENOMIC DNA]</scope>
</reference>
<dbReference type="NCBIfam" id="TIGR01891">
    <property type="entry name" value="amidohydrolases"/>
    <property type="match status" value="1"/>
</dbReference>
<dbReference type="InterPro" id="IPR052030">
    <property type="entry name" value="Peptidase_M20/M20A_hydrolases"/>
</dbReference>
<dbReference type="PANTHER" id="PTHR30575">
    <property type="entry name" value="PEPTIDASE M20"/>
    <property type="match status" value="1"/>
</dbReference>
<sequence>MGPEELAALKAVLSRVVEDAAAGLSALSHQIWSQPELAYQESRAHDALCNFFLTAGGWQVKPHYNLDTAFRADWGPEGGLAVGVLCEYDALPQIGHACGHNLIAEVGVASSLALKAVLETLPDLKVKVSVIGTPAEEDGGGKIDLIQVGIFNDLDMVLMAHPAQEDASYMPSMALNEVTVRYFGKATHAAGYPWEGINALDAAVLAYTNLSALRQQLKPDWKLHGIIKHGGVKPNIIPSYSELLFYLRTPKYKDLCTLCEKATQCFKAAGLATGCQVELEFGKKVYYNVIPNETLQRLYEVNGRSLGMEFKTNKILNTLTGSTDFGNVSFIVPGIHPYFYIGTSALNHSEEYTEAAGSKEAQYFTLRTAKALAMVALDVVLNPDLLQQMKGDFEKDKLQE</sequence>
<proteinExistence type="inferred from homology"/>
<dbReference type="Pfam" id="PF07687">
    <property type="entry name" value="M20_dimer"/>
    <property type="match status" value="1"/>
</dbReference>
<dbReference type="InterPro" id="IPR036264">
    <property type="entry name" value="Bact_exopeptidase_dim_dom"/>
</dbReference>
<dbReference type="InterPro" id="IPR011650">
    <property type="entry name" value="Peptidase_M20_dimer"/>
</dbReference>
<dbReference type="InterPro" id="IPR017144">
    <property type="entry name" value="Xaa-Arg_dipeptidase"/>
</dbReference>
<dbReference type="Gene3D" id="3.40.630.10">
    <property type="entry name" value="Zn peptidases"/>
    <property type="match status" value="1"/>
</dbReference>
<dbReference type="GO" id="GO:0016805">
    <property type="term" value="F:dipeptidase activity"/>
    <property type="evidence" value="ECO:0007669"/>
    <property type="project" value="InterPro"/>
</dbReference>
<comment type="similarity">
    <text evidence="1 2">Belongs to the peptidase M20A family.</text>
</comment>
<name>A0A401Q2L0_SCYTO</name>
<evidence type="ECO:0000256" key="2">
    <source>
        <dbReference type="PIRNR" id="PIRNR037226"/>
    </source>
</evidence>
<evidence type="ECO:0000259" key="3">
    <source>
        <dbReference type="Pfam" id="PF07687"/>
    </source>
</evidence>
<dbReference type="STRING" id="75743.A0A401Q2L0"/>
<dbReference type="SUPFAM" id="SSF53187">
    <property type="entry name" value="Zn-dependent exopeptidases"/>
    <property type="match status" value="1"/>
</dbReference>
<dbReference type="Pfam" id="PF01546">
    <property type="entry name" value="Peptidase_M20"/>
    <property type="match status" value="1"/>
</dbReference>
<organism evidence="4 5">
    <name type="scientific">Scyliorhinus torazame</name>
    <name type="common">Cloudy catshark</name>
    <name type="synonym">Catulus torazame</name>
    <dbReference type="NCBI Taxonomy" id="75743"/>
    <lineage>
        <taxon>Eukaryota</taxon>
        <taxon>Metazoa</taxon>
        <taxon>Chordata</taxon>
        <taxon>Craniata</taxon>
        <taxon>Vertebrata</taxon>
        <taxon>Chondrichthyes</taxon>
        <taxon>Elasmobranchii</taxon>
        <taxon>Galeomorphii</taxon>
        <taxon>Galeoidea</taxon>
        <taxon>Carcharhiniformes</taxon>
        <taxon>Scyliorhinidae</taxon>
        <taxon>Scyliorhinus</taxon>
    </lineage>
</organism>
<evidence type="ECO:0000256" key="1">
    <source>
        <dbReference type="ARBA" id="ARBA00006247"/>
    </source>
</evidence>
<keyword evidence="5" id="KW-1185">Reference proteome</keyword>
<dbReference type="CDD" id="cd05672">
    <property type="entry name" value="M20_ACY1L2-like"/>
    <property type="match status" value="1"/>
</dbReference>
<dbReference type="OMA" id="HYAITDT"/>
<gene>
    <name evidence="4" type="ORF">scyTo_0016981</name>
</gene>
<dbReference type="SUPFAM" id="SSF55031">
    <property type="entry name" value="Bacterial exopeptidase dimerisation domain"/>
    <property type="match status" value="1"/>
</dbReference>
<dbReference type="Gene3D" id="3.30.70.360">
    <property type="match status" value="1"/>
</dbReference>
<protein>
    <recommendedName>
        <fullName evidence="2">Peptidase M20 domain-containing protein 2</fullName>
    </recommendedName>
</protein>
<dbReference type="PANTHER" id="PTHR30575:SF0">
    <property type="entry name" value="XAA-ARG DIPEPTIDASE"/>
    <property type="match status" value="1"/>
</dbReference>
<comment type="caution">
    <text evidence="4">The sequence shown here is derived from an EMBL/GenBank/DDBJ whole genome shotgun (WGS) entry which is preliminary data.</text>
</comment>
<dbReference type="InterPro" id="IPR017439">
    <property type="entry name" value="Amidohydrolase"/>
</dbReference>
<evidence type="ECO:0000313" key="4">
    <source>
        <dbReference type="EMBL" id="GCB79590.1"/>
    </source>
</evidence>
<accession>A0A401Q2L0</accession>
<dbReference type="OrthoDB" id="6119954at2759"/>
<dbReference type="Proteomes" id="UP000288216">
    <property type="component" value="Unassembled WGS sequence"/>
</dbReference>
<feature type="domain" description="Peptidase M20 dimerisation" evidence="3">
    <location>
        <begin position="178"/>
        <end position="269"/>
    </location>
</feature>